<evidence type="ECO:0000256" key="16">
    <source>
        <dbReference type="PIRSR" id="PIRSR606539-2"/>
    </source>
</evidence>
<dbReference type="PROSITE" id="PS00154">
    <property type="entry name" value="ATPASE_E1_E2"/>
    <property type="match status" value="1"/>
</dbReference>
<feature type="binding site" evidence="16">
    <location>
        <position position="482"/>
    </location>
    <ligand>
        <name>ATP</name>
        <dbReference type="ChEBI" id="CHEBI:30616"/>
    </ligand>
</feature>
<dbReference type="FunFam" id="3.40.1110.10:FF:000087">
    <property type="entry name" value="Phospholipid-transporting ATPase"/>
    <property type="match status" value="1"/>
</dbReference>
<dbReference type="GO" id="GO:0140326">
    <property type="term" value="F:ATPase-coupled intramembrane lipid transporter activity"/>
    <property type="evidence" value="ECO:0007669"/>
    <property type="project" value="UniProtKB-EC"/>
</dbReference>
<dbReference type="GO" id="GO:0005524">
    <property type="term" value="F:ATP binding"/>
    <property type="evidence" value="ECO:0007669"/>
    <property type="project" value="UniProtKB-UniRule"/>
</dbReference>
<dbReference type="InterPro" id="IPR018303">
    <property type="entry name" value="ATPase_P-typ_P_site"/>
</dbReference>
<feature type="transmembrane region" description="Helical" evidence="18">
    <location>
        <begin position="75"/>
        <end position="92"/>
    </location>
</feature>
<keyword evidence="5 18" id="KW-0812">Transmembrane</keyword>
<feature type="binding site" evidence="16">
    <location>
        <position position="944"/>
    </location>
    <ligand>
        <name>ATP</name>
        <dbReference type="ChEBI" id="CHEBI:30616"/>
    </ligand>
</feature>
<feature type="binding site" evidence="16">
    <location>
        <position position="973"/>
    </location>
    <ligand>
        <name>ATP</name>
        <dbReference type="ChEBI" id="CHEBI:30616"/>
    </ligand>
</feature>
<dbReference type="InterPro" id="IPR032630">
    <property type="entry name" value="P_typ_ATPase_c"/>
</dbReference>
<reference evidence="23 24" key="1">
    <citation type="journal article" date="2015" name="Genome Biol. Evol.">
        <title>Phylogenomic analyses indicate that early fungi evolved digesting cell walls of algal ancestors of land plants.</title>
        <authorList>
            <person name="Chang Y."/>
            <person name="Wang S."/>
            <person name="Sekimoto S."/>
            <person name="Aerts A.L."/>
            <person name="Choi C."/>
            <person name="Clum A."/>
            <person name="LaButti K.M."/>
            <person name="Lindquist E.A."/>
            <person name="Yee Ngan C."/>
            <person name="Ohm R.A."/>
            <person name="Salamov A.A."/>
            <person name="Grigoriev I.V."/>
            <person name="Spatafora J.W."/>
            <person name="Berbee M.L."/>
        </authorList>
    </citation>
    <scope>NUCLEOTIDE SEQUENCE [LARGE SCALE GENOMIC DNA]</scope>
    <source>
        <strain evidence="23 24">NRRL 1564</strain>
    </source>
</reference>
<feature type="binding site" evidence="16">
    <location>
        <position position="774"/>
    </location>
    <ligand>
        <name>ATP</name>
        <dbReference type="ChEBI" id="CHEBI:30616"/>
    </ligand>
</feature>
<feature type="binding site" evidence="16">
    <location>
        <position position="637"/>
    </location>
    <ligand>
        <name>ATP</name>
        <dbReference type="ChEBI" id="CHEBI:30616"/>
    </ligand>
</feature>
<name>A0A2G5B6Y7_COERN</name>
<dbReference type="InterPro" id="IPR023299">
    <property type="entry name" value="ATPase_P-typ_cyto_dom_N"/>
</dbReference>
<dbReference type="InterPro" id="IPR023214">
    <property type="entry name" value="HAD_sf"/>
</dbReference>
<feature type="transmembrane region" description="Helical" evidence="18">
    <location>
        <begin position="1217"/>
        <end position="1236"/>
    </location>
</feature>
<feature type="binding site" evidence="17">
    <location>
        <position position="970"/>
    </location>
    <ligand>
        <name>Mg(2+)</name>
        <dbReference type="ChEBI" id="CHEBI:18420"/>
    </ligand>
</feature>
<evidence type="ECO:0000256" key="10">
    <source>
        <dbReference type="ARBA" id="ARBA00022967"/>
    </source>
</evidence>
<feature type="active site" description="4-aspartylphosphate intermediate" evidence="15">
    <location>
        <position position="481"/>
    </location>
</feature>
<feature type="binding site" evidence="17">
    <location>
        <position position="481"/>
    </location>
    <ligand>
        <name>Mg(2+)</name>
        <dbReference type="ChEBI" id="CHEBI:18420"/>
    </ligand>
</feature>
<feature type="binding site" evidence="17">
    <location>
        <position position="483"/>
    </location>
    <ligand>
        <name>Mg(2+)</name>
        <dbReference type="ChEBI" id="CHEBI:18420"/>
    </ligand>
</feature>
<evidence type="ECO:0000259" key="20">
    <source>
        <dbReference type="Pfam" id="PF00122"/>
    </source>
</evidence>
<dbReference type="PRINTS" id="PR00119">
    <property type="entry name" value="CATATPASE"/>
</dbReference>
<dbReference type="GO" id="GO:0045332">
    <property type="term" value="P:phospholipid translocation"/>
    <property type="evidence" value="ECO:0007669"/>
    <property type="project" value="TreeGrafter"/>
</dbReference>
<feature type="domain" description="P-type ATPase C-terminal" evidence="22">
    <location>
        <begin position="996"/>
        <end position="1246"/>
    </location>
</feature>
<feature type="binding site" evidence="16">
    <location>
        <position position="481"/>
    </location>
    <ligand>
        <name>ATP</name>
        <dbReference type="ChEBI" id="CHEBI:30616"/>
    </ligand>
</feature>
<feature type="transmembrane region" description="Helical" evidence="18">
    <location>
        <begin position="1176"/>
        <end position="1197"/>
    </location>
</feature>
<feature type="transmembrane region" description="Helical" evidence="18">
    <location>
        <begin position="410"/>
        <end position="435"/>
    </location>
</feature>
<feature type="binding site" evidence="17">
    <location>
        <position position="974"/>
    </location>
    <ligand>
        <name>Mg(2+)</name>
        <dbReference type="ChEBI" id="CHEBI:18420"/>
    </ligand>
</feature>
<evidence type="ECO:0000313" key="24">
    <source>
        <dbReference type="Proteomes" id="UP000242474"/>
    </source>
</evidence>
<feature type="binding site" evidence="16">
    <location>
        <position position="483"/>
    </location>
    <ligand>
        <name>ATP</name>
        <dbReference type="ChEBI" id="CHEBI:30616"/>
    </ligand>
</feature>
<feature type="compositionally biased region" description="Basic residues" evidence="19">
    <location>
        <begin position="1495"/>
        <end position="1508"/>
    </location>
</feature>
<feature type="binding site" evidence="16">
    <location>
        <position position="660"/>
    </location>
    <ligand>
        <name>ATP</name>
        <dbReference type="ChEBI" id="CHEBI:30616"/>
    </ligand>
</feature>
<dbReference type="FunFam" id="3.40.50.1000:FF:000130">
    <property type="entry name" value="Phospholipid-transporting ATPase"/>
    <property type="match status" value="1"/>
</dbReference>
<dbReference type="PANTHER" id="PTHR24092:SF153">
    <property type="entry name" value="PHOSPHOLIPID-TRANSPORTING ATPASE"/>
    <property type="match status" value="1"/>
</dbReference>
<keyword evidence="8 16" id="KW-0067">ATP-binding</keyword>
<dbReference type="InterPro" id="IPR059000">
    <property type="entry name" value="ATPase_P-type_domA"/>
</dbReference>
<evidence type="ECO:0000256" key="2">
    <source>
        <dbReference type="ARBA" id="ARBA00004308"/>
    </source>
</evidence>
<keyword evidence="24" id="KW-1185">Reference proteome</keyword>
<evidence type="ECO:0000256" key="4">
    <source>
        <dbReference type="ARBA" id="ARBA00022553"/>
    </source>
</evidence>
<feature type="binding site" evidence="16">
    <location>
        <position position="694"/>
    </location>
    <ligand>
        <name>ATP</name>
        <dbReference type="ChEBI" id="CHEBI:30616"/>
    </ligand>
</feature>
<dbReference type="PANTHER" id="PTHR24092">
    <property type="entry name" value="PROBABLE PHOSPHOLIPID-TRANSPORTING ATPASE"/>
    <property type="match status" value="1"/>
</dbReference>
<evidence type="ECO:0000313" key="23">
    <source>
        <dbReference type="EMBL" id="PIA14761.1"/>
    </source>
</evidence>
<evidence type="ECO:0000256" key="18">
    <source>
        <dbReference type="RuleBase" id="RU362033"/>
    </source>
</evidence>
<evidence type="ECO:0000256" key="19">
    <source>
        <dbReference type="SAM" id="MobiDB-lite"/>
    </source>
</evidence>
<feature type="region of interest" description="Disordered" evidence="19">
    <location>
        <begin position="1485"/>
        <end position="1508"/>
    </location>
</feature>
<comment type="cofactor">
    <cofactor evidence="17">
        <name>Mg(2+)</name>
        <dbReference type="ChEBI" id="CHEBI:18420"/>
    </cofactor>
</comment>
<dbReference type="Pfam" id="PF00122">
    <property type="entry name" value="E1-E2_ATPase"/>
    <property type="match status" value="1"/>
</dbReference>
<keyword evidence="7 16" id="KW-0547">Nucleotide-binding</keyword>
<evidence type="ECO:0000256" key="7">
    <source>
        <dbReference type="ARBA" id="ARBA00022741"/>
    </source>
</evidence>
<keyword evidence="9 17" id="KW-0460">Magnesium</keyword>
<comment type="similarity">
    <text evidence="3 18">Belongs to the cation transport ATPase (P-type) (TC 3.A.3) family. Type IV subfamily.</text>
</comment>
<dbReference type="Gene3D" id="3.40.1110.10">
    <property type="entry name" value="Calcium-transporting ATPase, cytoplasmic domain N"/>
    <property type="match status" value="1"/>
</dbReference>
<organism evidence="23 24">
    <name type="scientific">Coemansia reversa (strain ATCC 12441 / NRRL 1564)</name>
    <dbReference type="NCBI Taxonomy" id="763665"/>
    <lineage>
        <taxon>Eukaryota</taxon>
        <taxon>Fungi</taxon>
        <taxon>Fungi incertae sedis</taxon>
        <taxon>Zoopagomycota</taxon>
        <taxon>Kickxellomycotina</taxon>
        <taxon>Kickxellomycetes</taxon>
        <taxon>Kickxellales</taxon>
        <taxon>Kickxellaceae</taxon>
        <taxon>Coemansia</taxon>
    </lineage>
</organism>
<feature type="transmembrane region" description="Helical" evidence="18">
    <location>
        <begin position="1110"/>
        <end position="1131"/>
    </location>
</feature>
<evidence type="ECO:0000256" key="13">
    <source>
        <dbReference type="ARBA" id="ARBA00034036"/>
    </source>
</evidence>
<dbReference type="Pfam" id="PF16212">
    <property type="entry name" value="PhoLip_ATPase_C"/>
    <property type="match status" value="1"/>
</dbReference>
<dbReference type="EC" id="7.6.2.1" evidence="18"/>
<dbReference type="FunFam" id="3.40.50.1000:FF:000001">
    <property type="entry name" value="Phospholipid-transporting ATPase IC"/>
    <property type="match status" value="1"/>
</dbReference>
<dbReference type="CDD" id="cd02073">
    <property type="entry name" value="P-type_ATPase_APLT_Dnf-like"/>
    <property type="match status" value="1"/>
</dbReference>
<feature type="binding site" evidence="16">
    <location>
        <position position="974"/>
    </location>
    <ligand>
        <name>ATP</name>
        <dbReference type="ChEBI" id="CHEBI:30616"/>
    </ligand>
</feature>
<feature type="binding site" evidence="16">
    <location>
        <position position="775"/>
    </location>
    <ligand>
        <name>ATP</name>
        <dbReference type="ChEBI" id="CHEBI:30616"/>
    </ligand>
</feature>
<feature type="transmembrane region" description="Helical" evidence="18">
    <location>
        <begin position="1151"/>
        <end position="1169"/>
    </location>
</feature>
<dbReference type="SFLD" id="SFLDG00002">
    <property type="entry name" value="C1.7:_P-type_atpase_like"/>
    <property type="match status" value="1"/>
</dbReference>
<dbReference type="InterPro" id="IPR032631">
    <property type="entry name" value="P-type_ATPase_N"/>
</dbReference>
<dbReference type="InterPro" id="IPR008250">
    <property type="entry name" value="ATPase_P-typ_transduc_dom_A_sf"/>
</dbReference>
<dbReference type="GO" id="GO:0016887">
    <property type="term" value="F:ATP hydrolysis activity"/>
    <property type="evidence" value="ECO:0007669"/>
    <property type="project" value="InterPro"/>
</dbReference>
<evidence type="ECO:0000259" key="21">
    <source>
        <dbReference type="Pfam" id="PF16209"/>
    </source>
</evidence>
<evidence type="ECO:0000256" key="9">
    <source>
        <dbReference type="ARBA" id="ARBA00022842"/>
    </source>
</evidence>
<dbReference type="SUPFAM" id="SSF81660">
    <property type="entry name" value="Metal cation-transporting ATPase, ATP-binding domain N"/>
    <property type="match status" value="1"/>
</dbReference>
<keyword evidence="6 17" id="KW-0479">Metal-binding</keyword>
<accession>A0A2G5B6Y7</accession>
<dbReference type="SUPFAM" id="SSF81653">
    <property type="entry name" value="Calcium ATPase, transduction domain A"/>
    <property type="match status" value="1"/>
</dbReference>
<feature type="domain" description="P-type ATPase N-terminal" evidence="21">
    <location>
        <begin position="45"/>
        <end position="95"/>
    </location>
</feature>
<evidence type="ECO:0000256" key="11">
    <source>
        <dbReference type="ARBA" id="ARBA00022989"/>
    </source>
</evidence>
<dbReference type="SFLD" id="SFLDS00003">
    <property type="entry name" value="Haloacid_Dehalogenase"/>
    <property type="match status" value="1"/>
</dbReference>
<dbReference type="InterPro" id="IPR001757">
    <property type="entry name" value="P_typ_ATPase"/>
</dbReference>
<dbReference type="Gene3D" id="2.70.150.10">
    <property type="entry name" value="Calcium-transporting ATPase, cytoplasmic transduction domain A"/>
    <property type="match status" value="1"/>
</dbReference>
<dbReference type="OrthoDB" id="377733at2759"/>
<dbReference type="GO" id="GO:0005886">
    <property type="term" value="C:plasma membrane"/>
    <property type="evidence" value="ECO:0007669"/>
    <property type="project" value="TreeGrafter"/>
</dbReference>
<feature type="domain" description="P-type ATPase A" evidence="20">
    <location>
        <begin position="196"/>
        <end position="259"/>
    </location>
</feature>
<dbReference type="STRING" id="763665.A0A2G5B6Y7"/>
<dbReference type="Gene3D" id="3.40.50.1000">
    <property type="entry name" value="HAD superfamily/HAD-like"/>
    <property type="match status" value="1"/>
</dbReference>
<feature type="binding site" evidence="16">
    <location>
        <position position="596"/>
    </location>
    <ligand>
        <name>ATP</name>
        <dbReference type="ChEBI" id="CHEBI:30616"/>
    </ligand>
</feature>
<keyword evidence="11 18" id="KW-1133">Transmembrane helix</keyword>
<evidence type="ECO:0000256" key="17">
    <source>
        <dbReference type="PIRSR" id="PIRSR606539-3"/>
    </source>
</evidence>
<comment type="catalytic activity">
    <reaction evidence="13 18">
        <text>ATP + H2O + phospholipidSide 1 = ADP + phosphate + phospholipidSide 2.</text>
        <dbReference type="EC" id="7.6.2.1"/>
    </reaction>
</comment>
<dbReference type="InterPro" id="IPR036412">
    <property type="entry name" value="HAD-like_sf"/>
</dbReference>
<evidence type="ECO:0000259" key="22">
    <source>
        <dbReference type="Pfam" id="PF16212"/>
    </source>
</evidence>
<evidence type="ECO:0000256" key="3">
    <source>
        <dbReference type="ARBA" id="ARBA00008109"/>
    </source>
</evidence>
<gene>
    <name evidence="23" type="ORF">COEREDRAFT_82510</name>
</gene>
<proteinExistence type="inferred from homology"/>
<keyword evidence="10 18" id="KW-1278">Translocase</keyword>
<keyword evidence="4" id="KW-0597">Phosphoprotein</keyword>
<feature type="transmembrane region" description="Helical" evidence="18">
    <location>
        <begin position="361"/>
        <end position="385"/>
    </location>
</feature>
<dbReference type="SFLD" id="SFLDF00027">
    <property type="entry name" value="p-type_atpase"/>
    <property type="match status" value="1"/>
</dbReference>
<feature type="binding site" evidence="16">
    <location>
        <position position="950"/>
    </location>
    <ligand>
        <name>ATP</name>
        <dbReference type="ChEBI" id="CHEBI:30616"/>
    </ligand>
</feature>
<dbReference type="Pfam" id="PF13246">
    <property type="entry name" value="Cation_ATPase"/>
    <property type="match status" value="1"/>
</dbReference>
<evidence type="ECO:0000256" key="8">
    <source>
        <dbReference type="ARBA" id="ARBA00022840"/>
    </source>
</evidence>
<dbReference type="SUPFAM" id="SSF56784">
    <property type="entry name" value="HAD-like"/>
    <property type="match status" value="1"/>
</dbReference>
<dbReference type="InterPro" id="IPR006539">
    <property type="entry name" value="P-type_ATPase_IV"/>
</dbReference>
<feature type="binding site" evidence="16">
    <location>
        <position position="776"/>
    </location>
    <ligand>
        <name>ATP</name>
        <dbReference type="ChEBI" id="CHEBI:30616"/>
    </ligand>
</feature>
<dbReference type="NCBIfam" id="TIGR01652">
    <property type="entry name" value="ATPase-Plipid"/>
    <property type="match status" value="1"/>
</dbReference>
<dbReference type="Proteomes" id="UP000242474">
    <property type="component" value="Unassembled WGS sequence"/>
</dbReference>
<dbReference type="EMBL" id="KZ303513">
    <property type="protein sequence ID" value="PIA14761.1"/>
    <property type="molecule type" value="Genomic_DNA"/>
</dbReference>
<dbReference type="GO" id="GO:0000287">
    <property type="term" value="F:magnesium ion binding"/>
    <property type="evidence" value="ECO:0007669"/>
    <property type="project" value="UniProtKB-UniRule"/>
</dbReference>
<keyword evidence="12 18" id="KW-0472">Membrane</keyword>
<comment type="subcellular location">
    <subcellularLocation>
        <location evidence="2">Endomembrane system</location>
    </subcellularLocation>
    <subcellularLocation>
        <location evidence="1 18">Membrane</location>
        <topology evidence="1 18">Multi-pass membrane protein</topology>
    </subcellularLocation>
</comment>
<dbReference type="InterPro" id="IPR044492">
    <property type="entry name" value="P_typ_ATPase_HD_dom"/>
</dbReference>
<protein>
    <recommendedName>
        <fullName evidence="18">Phospholipid-transporting ATPase</fullName>
        <ecNumber evidence="18">7.6.2.1</ecNumber>
    </recommendedName>
</protein>
<evidence type="ECO:0000256" key="5">
    <source>
        <dbReference type="ARBA" id="ARBA00022692"/>
    </source>
</evidence>
<comment type="catalytic activity">
    <reaction evidence="14">
        <text>a 1,2-diacyl-sn-glycero-3-phosphoethanolamine(out) + ATP + H2O = a 1,2-diacyl-sn-glycero-3-phosphoethanolamine(in) + ADP + phosphate + H(+)</text>
        <dbReference type="Rhea" id="RHEA:66132"/>
        <dbReference type="ChEBI" id="CHEBI:15377"/>
        <dbReference type="ChEBI" id="CHEBI:15378"/>
        <dbReference type="ChEBI" id="CHEBI:30616"/>
        <dbReference type="ChEBI" id="CHEBI:43474"/>
        <dbReference type="ChEBI" id="CHEBI:64612"/>
        <dbReference type="ChEBI" id="CHEBI:456216"/>
    </reaction>
    <physiologicalReaction direction="left-to-right" evidence="14">
        <dbReference type="Rhea" id="RHEA:66133"/>
    </physiologicalReaction>
</comment>
<evidence type="ECO:0000256" key="14">
    <source>
        <dbReference type="ARBA" id="ARBA00049128"/>
    </source>
</evidence>
<sequence length="1508" mass="166926">MSARSLLARLFARRAVNKDRPGQSRTVYVNMPMPADAFDARGRPPPYAPNHIRTAKYTVLSFVPKNLLEQFRRAANIYFLFLLILQFIPAVTTGMPGLSALALFTIVALTMAKDGYEDSKRSASDREANRASVVVLGRDWINANKPPAHALRPRGPLRLLWSDSGAEGSVGGAVRPPSAGPPVPPTRLDGGIGLDSDEWTHTEWRHVHVGDIVLLRDGDAVPADLLLLSSAAKDATCFVETKNLDGETNLKSKHAPPAVVHADSPRRLAELRCVVEAEAPSTLLYSFKGTLRIDDGGSQAEQQHAGVEPLSVDNLLLRGSVLRNTEWAVGVAVFTGDESKIMMNAGETPSKRSRIERMMNFQVMSQFCLLFVLCLLSAVLGGIYYGRGSSFQERFIVSFETARAWRDAPLYGFLAFWTSLILYQTLVPISLYVTIEVVKSFQAYFINQDADMYYAPVDRRCVPKAWNLSDDLGQIEYIFSDKTGTLTQNVMVFRQCSIRGRVYGELVGDDEPARVDALRRAMDERLARVCDNPFRQSSTATFLDPALYDALAEESTQARAVIEFFTVLAVCHTVVASVPDAAAPHHIEYKAQSPDEAALVATARDVGFVFVRRDGDRMLCNFLGHAQTFQLLATLEFTSARKRMSVIVRREDGRIMLLSKGADSAIMERIRPHQDRLRQATLDDLELFANHGLRTLCLAYRLLDEAEYYEWRATYDRAMASLGDREQEVESACDTIERGLQLVGGTAIEDRLQDGVPATIAQLALAGIKLWVLTGDKTETAINIGYSCNLLSAEMQLVVVQADDAAATRSQLLHALAEFGDLHPDLSARAGAGGPMAGVPRKDPRSWRRLVHRMRGKNGVADPAFQHARELAQNERHRHGVKGVWDDIRTRNVPSDRRPALRVRRDAPLALVIDGTSLKFALEPDLAPLLLELAVRCQSVLCCRVSPLQKALVVRLVKDGLGTLCLAIGDGANDVSMIQEADVGIGISGEEGLQAAMASDYAIAQFRFLQKLLLVHGRWSYLRITSMILNFFYKNVVFTMSLFWFQIYCQWSVANIFDYTLITLYNMLFTSLPPGALGVLDQDLPAFVGAVVPQLYKRGIYKLEYSMARFWTYIFDGIYQSAVITFLVIYTYFFSFAAERNGLDSANGDDIGTVGAFCVILATNLYMAMNNRSWTWVMPIALLIGIALLLGVFFVYGVIYDTEFSSGAGVRIFAQPYFWLMLVLTAIACLLPHFIVKFVRSAWFPTDTDVVREIVHAFRKGKHVAQPWPKSGIGALDYATASPHKEVPFGAIPEQKSSQSHLVHRHHHRQFGAPGSAHTNMEGAIPLYDISAHISAASSTPAAAAAAAAAAADHMAIPQSQSKAGNTVPVDTLNGVGLYQGVRYPERDTALVNYLHTLVHGSPPSADTKNDNIFKRFSVHQQRHSVESVDDASAADTQAMLDKNSDGAENQAIQLRHRESRNSVRSSIYFLDDGSVQPHTGYAFAQEEQRPSERRGHRKHLYRQTHNS</sequence>
<evidence type="ECO:0000256" key="15">
    <source>
        <dbReference type="PIRSR" id="PIRSR606539-1"/>
    </source>
</evidence>
<dbReference type="Pfam" id="PF16209">
    <property type="entry name" value="PhoLip_ATPase_N"/>
    <property type="match status" value="1"/>
</dbReference>
<evidence type="ECO:0000256" key="12">
    <source>
        <dbReference type="ARBA" id="ARBA00023136"/>
    </source>
</evidence>
<dbReference type="SUPFAM" id="SSF81665">
    <property type="entry name" value="Calcium ATPase, transmembrane domain M"/>
    <property type="match status" value="1"/>
</dbReference>
<dbReference type="InterPro" id="IPR023298">
    <property type="entry name" value="ATPase_P-typ_TM_dom_sf"/>
</dbReference>
<evidence type="ECO:0000256" key="6">
    <source>
        <dbReference type="ARBA" id="ARBA00022723"/>
    </source>
</evidence>
<dbReference type="NCBIfam" id="TIGR01494">
    <property type="entry name" value="ATPase_P-type"/>
    <property type="match status" value="1"/>
</dbReference>
<evidence type="ECO:0000256" key="1">
    <source>
        <dbReference type="ARBA" id="ARBA00004141"/>
    </source>
</evidence>